<dbReference type="SUPFAM" id="SSF52058">
    <property type="entry name" value="L domain-like"/>
    <property type="match status" value="1"/>
</dbReference>
<feature type="compositionally biased region" description="Low complexity" evidence="5">
    <location>
        <begin position="360"/>
        <end position="380"/>
    </location>
</feature>
<dbReference type="Gene3D" id="3.80.10.10">
    <property type="entry name" value="Ribonuclease Inhibitor"/>
    <property type="match status" value="1"/>
</dbReference>
<dbReference type="InterPro" id="IPR001895">
    <property type="entry name" value="RASGEF_cat_dom"/>
</dbReference>
<dbReference type="KEGG" id="dfa:DFA_06786"/>
<evidence type="ECO:0000313" key="8">
    <source>
        <dbReference type="Proteomes" id="UP000007797"/>
    </source>
</evidence>
<feature type="compositionally biased region" description="Low complexity" evidence="5">
    <location>
        <begin position="404"/>
        <end position="415"/>
    </location>
</feature>
<feature type="domain" description="Ras-GEF" evidence="6">
    <location>
        <begin position="201"/>
        <end position="441"/>
    </location>
</feature>
<dbReference type="PANTHER" id="PTHR23113">
    <property type="entry name" value="GUANINE NUCLEOTIDE EXCHANGE FACTOR"/>
    <property type="match status" value="1"/>
</dbReference>
<accession>F4Q299</accession>
<dbReference type="SMART" id="SM00369">
    <property type="entry name" value="LRR_TYP"/>
    <property type="match status" value="3"/>
</dbReference>
<feature type="region of interest" description="Disordered" evidence="5">
    <location>
        <begin position="469"/>
        <end position="551"/>
    </location>
</feature>
<dbReference type="GO" id="GO:0005085">
    <property type="term" value="F:guanyl-nucleotide exchange factor activity"/>
    <property type="evidence" value="ECO:0007669"/>
    <property type="project" value="UniProtKB-KW"/>
</dbReference>
<keyword evidence="8" id="KW-1185">Reference proteome</keyword>
<sequence length="551" mass="62228">MGSRASKLLEEAQKNHSKDVNLKETNLKSLPIVVCTNFNYIVKLNLNDNLIKEIPPDIYKMRSLKILWMSNNKLVSIADEVGLLSELEELHVDGNSISRIGKVFFELKKIRDLSLARNALKEVPSDMVHPKLLKNFNSFLSNTLLFEKETSAKRLIAIFNETKKKNRDDLEELLKLAQNAPKPILPLKPMDGTSISLLDLSTIEVARQMALIDQSLLARISAKELLSKKWSSQHVGNIETCPNIINMIQVFNNGSQWVASEIVQERSSKQRLKRLKFFLDVARHCFEMNNYNGLMMVVSGLSSSSVGRLKGTWGSLSSRRREQFEEMERFVNMEGEPHVYRAVWQTPQFCQEANVDLAESFNQHQQQQQTSTSTNTPSKSSIKKEKEKEKEREKSAAKKEKKLQQQQQQNNTNNNMSTPPPKLKKGDQANTSSPAIMSSPPKEGVPKLEFTLSSNRFTPISQFNSLYHSVDNSPMSSPRFVTNNNNNNPKDQQKDSSSKQPYDHSPNSSTFSTIRSTSSYLASTSPPQSPPSTPRGGDNSSSNYKYPNSPL</sequence>
<protein>
    <recommendedName>
        <fullName evidence="6">Ras-GEF domain-containing protein</fullName>
    </recommendedName>
</protein>
<dbReference type="SMART" id="SM00147">
    <property type="entry name" value="RasGEF"/>
    <property type="match status" value="1"/>
</dbReference>
<dbReference type="PROSITE" id="PS51450">
    <property type="entry name" value="LRR"/>
    <property type="match status" value="1"/>
</dbReference>
<dbReference type="InterPro" id="IPR032675">
    <property type="entry name" value="LRR_dom_sf"/>
</dbReference>
<name>F4Q299_CACFS</name>
<dbReference type="EMBL" id="GL883020">
    <property type="protein sequence ID" value="EGG18119.1"/>
    <property type="molecule type" value="Genomic_DNA"/>
</dbReference>
<feature type="compositionally biased region" description="Low complexity" evidence="5">
    <location>
        <begin position="539"/>
        <end position="551"/>
    </location>
</feature>
<dbReference type="AlphaFoldDB" id="F4Q299"/>
<gene>
    <name evidence="7" type="ORF">DFA_06786</name>
</gene>
<feature type="region of interest" description="Disordered" evidence="5">
    <location>
        <begin position="360"/>
        <end position="447"/>
    </location>
</feature>
<dbReference type="GO" id="GO:0007265">
    <property type="term" value="P:Ras protein signal transduction"/>
    <property type="evidence" value="ECO:0007669"/>
    <property type="project" value="TreeGrafter"/>
</dbReference>
<feature type="compositionally biased region" description="Low complexity" evidence="5">
    <location>
        <begin position="508"/>
        <end position="526"/>
    </location>
</feature>
<evidence type="ECO:0000313" key="7">
    <source>
        <dbReference type="EMBL" id="EGG18119.1"/>
    </source>
</evidence>
<dbReference type="OrthoDB" id="546434at2759"/>
<dbReference type="GO" id="GO:0005886">
    <property type="term" value="C:plasma membrane"/>
    <property type="evidence" value="ECO:0007669"/>
    <property type="project" value="TreeGrafter"/>
</dbReference>
<dbReference type="RefSeq" id="XP_004366160.1">
    <property type="nucleotide sequence ID" value="XM_004366103.1"/>
</dbReference>
<dbReference type="InterPro" id="IPR003591">
    <property type="entry name" value="Leu-rich_rpt_typical-subtyp"/>
</dbReference>
<reference evidence="8" key="1">
    <citation type="journal article" date="2011" name="Genome Res.">
        <title>Phylogeny-wide analysis of social amoeba genomes highlights ancient origins for complex intercellular communication.</title>
        <authorList>
            <person name="Heidel A.J."/>
            <person name="Lawal H.M."/>
            <person name="Felder M."/>
            <person name="Schilde C."/>
            <person name="Helps N.R."/>
            <person name="Tunggal B."/>
            <person name="Rivero F."/>
            <person name="John U."/>
            <person name="Schleicher M."/>
            <person name="Eichinger L."/>
            <person name="Platzer M."/>
            <person name="Noegel A.A."/>
            <person name="Schaap P."/>
            <person name="Gloeckner G."/>
        </authorList>
    </citation>
    <scope>NUCLEOTIDE SEQUENCE [LARGE SCALE GENOMIC DNA]</scope>
    <source>
        <strain evidence="8">SH3</strain>
    </source>
</reference>
<dbReference type="InterPro" id="IPR023578">
    <property type="entry name" value="Ras_GEF_dom_sf"/>
</dbReference>
<dbReference type="InterPro" id="IPR008937">
    <property type="entry name" value="Ras-like_GEF"/>
</dbReference>
<dbReference type="InterPro" id="IPR001611">
    <property type="entry name" value="Leu-rich_rpt"/>
</dbReference>
<evidence type="ECO:0000256" key="5">
    <source>
        <dbReference type="SAM" id="MobiDB-lite"/>
    </source>
</evidence>
<dbReference type="PANTHER" id="PTHR23113:SF200">
    <property type="entry name" value="LEUCINE-RICH REPEAT-CONTAINING PROTEIN"/>
    <property type="match status" value="1"/>
</dbReference>
<dbReference type="Gene3D" id="1.10.840.10">
    <property type="entry name" value="Ras guanine-nucleotide exchange factors catalytic domain"/>
    <property type="match status" value="1"/>
</dbReference>
<proteinExistence type="predicted"/>
<keyword evidence="3" id="KW-0677">Repeat</keyword>
<feature type="compositionally biased region" description="Polar residues" evidence="5">
    <location>
        <begin position="469"/>
        <end position="482"/>
    </location>
</feature>
<keyword evidence="1" id="KW-0433">Leucine-rich repeat</keyword>
<organism evidence="7 8">
    <name type="scientific">Cavenderia fasciculata</name>
    <name type="common">Slime mold</name>
    <name type="synonym">Dictyostelium fasciculatum</name>
    <dbReference type="NCBI Taxonomy" id="261658"/>
    <lineage>
        <taxon>Eukaryota</taxon>
        <taxon>Amoebozoa</taxon>
        <taxon>Evosea</taxon>
        <taxon>Eumycetozoa</taxon>
        <taxon>Dictyostelia</taxon>
        <taxon>Acytosteliales</taxon>
        <taxon>Cavenderiaceae</taxon>
        <taxon>Cavenderia</taxon>
    </lineage>
</organism>
<evidence type="ECO:0000256" key="1">
    <source>
        <dbReference type="ARBA" id="ARBA00022614"/>
    </source>
</evidence>
<feature type="compositionally biased region" description="Basic and acidic residues" evidence="5">
    <location>
        <begin position="382"/>
        <end position="398"/>
    </location>
</feature>
<dbReference type="PROSITE" id="PS50009">
    <property type="entry name" value="RASGEF_CAT"/>
    <property type="match status" value="1"/>
</dbReference>
<evidence type="ECO:0000259" key="6">
    <source>
        <dbReference type="PROSITE" id="PS50009"/>
    </source>
</evidence>
<dbReference type="InterPro" id="IPR036964">
    <property type="entry name" value="RASGEF_cat_dom_sf"/>
</dbReference>
<dbReference type="SUPFAM" id="SSF48366">
    <property type="entry name" value="Ras GEF"/>
    <property type="match status" value="1"/>
</dbReference>
<dbReference type="Proteomes" id="UP000007797">
    <property type="component" value="Unassembled WGS sequence"/>
</dbReference>
<keyword evidence="2 4" id="KW-0344">Guanine-nucleotide releasing factor</keyword>
<dbReference type="GeneID" id="14870103"/>
<dbReference type="Pfam" id="PF00617">
    <property type="entry name" value="RasGEF"/>
    <property type="match status" value="1"/>
</dbReference>
<evidence type="ECO:0000256" key="2">
    <source>
        <dbReference type="ARBA" id="ARBA00022658"/>
    </source>
</evidence>
<evidence type="ECO:0000256" key="4">
    <source>
        <dbReference type="PROSITE-ProRule" id="PRU00168"/>
    </source>
</evidence>
<evidence type="ECO:0000256" key="3">
    <source>
        <dbReference type="ARBA" id="ARBA00022737"/>
    </source>
</evidence>